<dbReference type="GO" id="GO:0016887">
    <property type="term" value="F:ATP hydrolysis activity"/>
    <property type="evidence" value="ECO:0007669"/>
    <property type="project" value="InterPro"/>
</dbReference>
<comment type="function">
    <text evidence="9">Implicated in mitochondrial protein import and macromolecular assembly. May facilitate the correct folding of imported proteins. May also prevent misfolding and promote the refolding and proper assembly of unfolded polypeptides generated under stress conditions in the mitochondrial matrix.</text>
</comment>
<dbReference type="InterPro" id="IPR027409">
    <property type="entry name" value="GroEL-like_apical_dom_sf"/>
</dbReference>
<evidence type="ECO:0000256" key="5">
    <source>
        <dbReference type="ARBA" id="ARBA00022840"/>
    </source>
</evidence>
<dbReference type="InterPro" id="IPR012720">
    <property type="entry name" value="Chap_CCT_eta"/>
</dbReference>
<evidence type="ECO:0000256" key="2">
    <source>
        <dbReference type="ARBA" id="ARBA00008020"/>
    </source>
</evidence>
<evidence type="ECO:0000313" key="13">
    <source>
        <dbReference type="EMBL" id="CAD9080497.1"/>
    </source>
</evidence>
<dbReference type="SUPFAM" id="SSF52029">
    <property type="entry name" value="GroEL apical domain-like"/>
    <property type="match status" value="1"/>
</dbReference>
<keyword evidence="4 10" id="KW-0547">Nucleotide-binding</keyword>
<dbReference type="PRINTS" id="PR00304">
    <property type="entry name" value="TCOMPLEXTCP1"/>
</dbReference>
<dbReference type="GO" id="GO:0051082">
    <property type="term" value="F:unfolded protein binding"/>
    <property type="evidence" value="ECO:0007669"/>
    <property type="project" value="InterPro"/>
</dbReference>
<keyword evidence="5 10" id="KW-0067">ATP-binding</keyword>
<protein>
    <recommendedName>
        <fullName evidence="11">T-complex protein 1 subunit eta</fullName>
        <shortName evidence="11">TCP-1-eta</shortName>
    </recommendedName>
    <alternativeName>
        <fullName evidence="11">CCT-eta</fullName>
    </alternativeName>
</protein>
<dbReference type="InterPro" id="IPR054827">
    <property type="entry name" value="thermosome_alpha"/>
</dbReference>
<dbReference type="CDD" id="cd03340">
    <property type="entry name" value="TCP1_eta"/>
    <property type="match status" value="1"/>
</dbReference>
<dbReference type="InterPro" id="IPR027413">
    <property type="entry name" value="GROEL-like_equatorial_sf"/>
</dbReference>
<dbReference type="SUPFAM" id="SSF48592">
    <property type="entry name" value="GroEL equatorial domain-like"/>
    <property type="match status" value="1"/>
</dbReference>
<comment type="subcellular location">
    <subcellularLocation>
        <location evidence="1 11">Cytoplasm</location>
    </subcellularLocation>
</comment>
<dbReference type="FunFam" id="3.50.7.10:FF:000006">
    <property type="entry name" value="T-complex protein 1 subunit eta"/>
    <property type="match status" value="1"/>
</dbReference>
<dbReference type="Gene3D" id="3.50.7.10">
    <property type="entry name" value="GroEL"/>
    <property type="match status" value="1"/>
</dbReference>
<evidence type="ECO:0000256" key="8">
    <source>
        <dbReference type="ARBA" id="ARBA00023186"/>
    </source>
</evidence>
<accession>A0A7S1KQY8</accession>
<keyword evidence="3 11" id="KW-0963">Cytoplasm</keyword>
<proteinExistence type="inferred from homology"/>
<dbReference type="Pfam" id="PF00118">
    <property type="entry name" value="Cpn60_TCP1"/>
    <property type="match status" value="1"/>
</dbReference>
<dbReference type="PROSITE" id="PS00751">
    <property type="entry name" value="TCP1_2"/>
    <property type="match status" value="1"/>
</dbReference>
<evidence type="ECO:0000256" key="6">
    <source>
        <dbReference type="ARBA" id="ARBA00022946"/>
    </source>
</evidence>
<dbReference type="NCBIfam" id="NF041083">
    <property type="entry name" value="thermosome_beta"/>
    <property type="match status" value="1"/>
</dbReference>
<dbReference type="InterPro" id="IPR002194">
    <property type="entry name" value="Chaperonin_TCP-1_CS"/>
</dbReference>
<dbReference type="GO" id="GO:0140662">
    <property type="term" value="F:ATP-dependent protein folding chaperone"/>
    <property type="evidence" value="ECO:0007669"/>
    <property type="project" value="InterPro"/>
</dbReference>
<keyword evidence="7" id="KW-0346">Stress response</keyword>
<comment type="function">
    <text evidence="11">Molecular chaperone; assists the folding of proteins upon ATP hydrolysis. Known to play a role, in vitro, in the folding of actin and tubulin.</text>
</comment>
<dbReference type="InterPro" id="IPR017998">
    <property type="entry name" value="Chaperone_TCP-1"/>
</dbReference>
<dbReference type="PANTHER" id="PTHR11353">
    <property type="entry name" value="CHAPERONIN"/>
    <property type="match status" value="1"/>
</dbReference>
<dbReference type="PROSITE" id="PS00750">
    <property type="entry name" value="TCP1_1"/>
    <property type="match status" value="1"/>
</dbReference>
<dbReference type="FunFam" id="1.10.560.10:FF:000017">
    <property type="entry name" value="T-complex protein 1 subunit eta"/>
    <property type="match status" value="1"/>
</dbReference>
<reference evidence="13" key="1">
    <citation type="submission" date="2021-01" db="EMBL/GenBank/DDBJ databases">
        <authorList>
            <person name="Corre E."/>
            <person name="Pelletier E."/>
            <person name="Niang G."/>
            <person name="Scheremetjew M."/>
            <person name="Finn R."/>
            <person name="Kale V."/>
            <person name="Holt S."/>
            <person name="Cochrane G."/>
            <person name="Meng A."/>
            <person name="Brown T."/>
            <person name="Cohen L."/>
        </authorList>
    </citation>
    <scope>NUCLEOTIDE SEQUENCE</scope>
    <source>
        <strain evidence="13">WS</strain>
    </source>
</reference>
<keyword evidence="6" id="KW-0809">Transit peptide</keyword>
<dbReference type="EMBL" id="HBGD01004500">
    <property type="protein sequence ID" value="CAD9080497.1"/>
    <property type="molecule type" value="Transcribed_RNA"/>
</dbReference>
<organism evidence="13">
    <name type="scientific">Percolomonas cosmopolitus</name>
    <dbReference type="NCBI Taxonomy" id="63605"/>
    <lineage>
        <taxon>Eukaryota</taxon>
        <taxon>Discoba</taxon>
        <taxon>Heterolobosea</taxon>
        <taxon>Tetramitia</taxon>
        <taxon>Eutetramitia</taxon>
        <taxon>Percolomonadidae</taxon>
        <taxon>Percolomonas</taxon>
    </lineage>
</organism>
<dbReference type="NCBIfam" id="TIGR02345">
    <property type="entry name" value="chap_CCT_eta"/>
    <property type="match status" value="1"/>
</dbReference>
<evidence type="ECO:0000256" key="4">
    <source>
        <dbReference type="ARBA" id="ARBA00022741"/>
    </source>
</evidence>
<name>A0A7S1KQY8_9EUKA</name>
<keyword evidence="8 10" id="KW-0143">Chaperone</keyword>
<evidence type="ECO:0000256" key="7">
    <source>
        <dbReference type="ARBA" id="ARBA00023016"/>
    </source>
</evidence>
<comment type="similarity">
    <text evidence="2 10">Belongs to the TCP-1 chaperonin family.</text>
</comment>
<evidence type="ECO:0000256" key="10">
    <source>
        <dbReference type="RuleBase" id="RU004187"/>
    </source>
</evidence>
<dbReference type="PROSITE" id="PS00995">
    <property type="entry name" value="TCP1_3"/>
    <property type="match status" value="1"/>
</dbReference>
<dbReference type="NCBIfam" id="NF041082">
    <property type="entry name" value="thermosome_alpha"/>
    <property type="match status" value="1"/>
</dbReference>
<dbReference type="GO" id="GO:0005832">
    <property type="term" value="C:chaperonin-containing T-complex"/>
    <property type="evidence" value="ECO:0007669"/>
    <property type="project" value="UniProtKB-ARBA"/>
</dbReference>
<evidence type="ECO:0000256" key="3">
    <source>
        <dbReference type="ARBA" id="ARBA00022490"/>
    </source>
</evidence>
<evidence type="ECO:0000256" key="12">
    <source>
        <dbReference type="SAM" id="MobiDB-lite"/>
    </source>
</evidence>
<dbReference type="Gene3D" id="1.10.560.10">
    <property type="entry name" value="GroEL-like equatorial domain"/>
    <property type="match status" value="1"/>
</dbReference>
<sequence>MLQPSIILLRDGTDTSQGTPQLVSNIDACLAIVDLIRTTLGPMGMDKLIVNSSKRATISNDGATIVKLLEIEHPAARSLADIARSQDDEIGDGTTTVMILAGEFMRCSKRFVEDGVHPQIIIRAFRQASQLALKRLAELQVNISKDNSSQEDYRAMLVKCAGTALNSKLIGGMFKNFFAEMVVDAVLSLDEDLDIDLVGVKKVHGGAMEESFLVKGVAFKKTFSYAGFEQQPKLIVNPKIILLNIELELKAEKENAEIKIEDPDQYQSIVDAEWKIIYDKLDAIVKSGANVVLSKLAIGDLATQYFADRGIFCAGRVPEGDMRRVAMATGSTLQTTVTNVIPEVLGNCERFEERQVGNERYNLFTGCPQAKTATMILRGGGEQFIAESERSIHDAVMVVRRTVKNHRIVAGGGAIEMELSAYLRNFSRTIKGKEQLIINAYAKALEIIPRQLSENAGFDSIDILNKLRQKHATEGGQWWGVDVNEEGITDTMETHVWEPSMIKRNAISSATDAACLILSIDETVKNPQSDAPSKDDAARARQAMGMAPRFKGQGGR</sequence>
<dbReference type="AlphaFoldDB" id="A0A7S1KQY8"/>
<evidence type="ECO:0000256" key="11">
    <source>
        <dbReference type="RuleBase" id="RU365042"/>
    </source>
</evidence>
<dbReference type="InterPro" id="IPR002423">
    <property type="entry name" value="Cpn60/GroEL/TCP-1"/>
</dbReference>
<evidence type="ECO:0000256" key="9">
    <source>
        <dbReference type="ARBA" id="ARBA00025467"/>
    </source>
</evidence>
<dbReference type="Gene3D" id="3.30.260.10">
    <property type="entry name" value="TCP-1-like chaperonin intermediate domain"/>
    <property type="match status" value="1"/>
</dbReference>
<dbReference type="InterPro" id="IPR053374">
    <property type="entry name" value="TCP-1_chaperonin"/>
</dbReference>
<dbReference type="SUPFAM" id="SSF54849">
    <property type="entry name" value="GroEL-intermediate domain like"/>
    <property type="match status" value="1"/>
</dbReference>
<dbReference type="FunFam" id="3.30.260.10:FF:000022">
    <property type="entry name" value="T-complex protein 1 subunit eta"/>
    <property type="match status" value="1"/>
</dbReference>
<dbReference type="GO" id="GO:0005524">
    <property type="term" value="F:ATP binding"/>
    <property type="evidence" value="ECO:0007669"/>
    <property type="project" value="UniProtKB-KW"/>
</dbReference>
<dbReference type="InterPro" id="IPR027410">
    <property type="entry name" value="TCP-1-like_intermed_sf"/>
</dbReference>
<feature type="region of interest" description="Disordered" evidence="12">
    <location>
        <begin position="525"/>
        <end position="556"/>
    </location>
</feature>
<gene>
    <name evidence="13" type="ORF">PCOS0759_LOCUS3737</name>
</gene>
<evidence type="ECO:0000256" key="1">
    <source>
        <dbReference type="ARBA" id="ARBA00004496"/>
    </source>
</evidence>
<comment type="subunit">
    <text evidence="11">Heterooligomeric complex that forms two stacked rings.</text>
</comment>